<accession>A0ABR6BZ73</accession>
<dbReference type="EMBL" id="JACJID010000011">
    <property type="protein sequence ID" value="MBA8932150.1"/>
    <property type="molecule type" value="Genomic_DNA"/>
</dbReference>
<proteinExistence type="predicted"/>
<name>A0ABR6BZ73_9PSEU</name>
<reference evidence="1 2" key="1">
    <citation type="submission" date="2020-08" db="EMBL/GenBank/DDBJ databases">
        <title>Genomic Encyclopedia of Archaeal and Bacterial Type Strains, Phase II (KMG-II): from individual species to whole genera.</title>
        <authorList>
            <person name="Goeker M."/>
        </authorList>
    </citation>
    <scope>NUCLEOTIDE SEQUENCE [LARGE SCALE GENOMIC DNA]</scope>
    <source>
        <strain evidence="1 2">DSM 43850</strain>
    </source>
</reference>
<sequence length="178" mass="18956">MSEVLLDQTTQAGPQMPAVDTPMPDTIEGMAAVHWDLLNSGAEGTLVIKAAQLIEELAVLLPDCETTATRDTARAVWAAILAGLHAEHAQWRDELRRWGKAEGLLSHLRMLLRQDPVLDLPPAGPAEQTHLVGFLAGLSAMVTGRAPTARCGFSSKGLPATGFSEVRPPCPACFGLND</sequence>
<dbReference type="Proteomes" id="UP000517916">
    <property type="component" value="Unassembled WGS sequence"/>
</dbReference>
<protein>
    <submittedName>
        <fullName evidence="1">Uncharacterized protein</fullName>
    </submittedName>
</protein>
<keyword evidence="2" id="KW-1185">Reference proteome</keyword>
<evidence type="ECO:0000313" key="2">
    <source>
        <dbReference type="Proteomes" id="UP000517916"/>
    </source>
</evidence>
<organism evidence="1 2">
    <name type="scientific">Kutzneria viridogrisea</name>
    <dbReference type="NCBI Taxonomy" id="47990"/>
    <lineage>
        <taxon>Bacteria</taxon>
        <taxon>Bacillati</taxon>
        <taxon>Actinomycetota</taxon>
        <taxon>Actinomycetes</taxon>
        <taxon>Pseudonocardiales</taxon>
        <taxon>Pseudonocardiaceae</taxon>
        <taxon>Kutzneria</taxon>
    </lineage>
</organism>
<gene>
    <name evidence="1" type="ORF">BC739_009409</name>
</gene>
<dbReference type="RefSeq" id="WP_182840674.1">
    <property type="nucleotide sequence ID" value="NZ_BAAABQ010000083.1"/>
</dbReference>
<evidence type="ECO:0000313" key="1">
    <source>
        <dbReference type="EMBL" id="MBA8932150.1"/>
    </source>
</evidence>
<comment type="caution">
    <text evidence="1">The sequence shown here is derived from an EMBL/GenBank/DDBJ whole genome shotgun (WGS) entry which is preliminary data.</text>
</comment>